<organism evidence="1 2">
    <name type="scientific">Sphaeroforma arctica JP610</name>
    <dbReference type="NCBI Taxonomy" id="667725"/>
    <lineage>
        <taxon>Eukaryota</taxon>
        <taxon>Ichthyosporea</taxon>
        <taxon>Ichthyophonida</taxon>
        <taxon>Sphaeroforma</taxon>
    </lineage>
</organism>
<name>A0A0L0F8W4_9EUKA</name>
<protein>
    <submittedName>
        <fullName evidence="1">Uncharacterized protein</fullName>
    </submittedName>
</protein>
<dbReference type="AlphaFoldDB" id="A0A0L0F8W4"/>
<accession>A0A0L0F8W4</accession>
<evidence type="ECO:0000313" key="2">
    <source>
        <dbReference type="Proteomes" id="UP000054560"/>
    </source>
</evidence>
<dbReference type="RefSeq" id="XP_014146460.1">
    <property type="nucleotide sequence ID" value="XM_014290985.1"/>
</dbReference>
<keyword evidence="2" id="KW-1185">Reference proteome</keyword>
<dbReference type="EMBL" id="KQ246841">
    <property type="protein sequence ID" value="KNC72558.1"/>
    <property type="molecule type" value="Genomic_DNA"/>
</dbReference>
<dbReference type="SUPFAM" id="SSF56024">
    <property type="entry name" value="Phospholipase D/nuclease"/>
    <property type="match status" value="1"/>
</dbReference>
<dbReference type="Gene3D" id="3.30.870.10">
    <property type="entry name" value="Endonuclease Chain A"/>
    <property type="match status" value="1"/>
</dbReference>
<proteinExistence type="predicted"/>
<reference evidence="1 2" key="1">
    <citation type="submission" date="2011-02" db="EMBL/GenBank/DDBJ databases">
        <title>The Genome Sequence of Sphaeroforma arctica JP610.</title>
        <authorList>
            <consortium name="The Broad Institute Genome Sequencing Platform"/>
            <person name="Russ C."/>
            <person name="Cuomo C."/>
            <person name="Young S.K."/>
            <person name="Zeng Q."/>
            <person name="Gargeya S."/>
            <person name="Alvarado L."/>
            <person name="Berlin A."/>
            <person name="Chapman S.B."/>
            <person name="Chen Z."/>
            <person name="Freedman E."/>
            <person name="Gellesch M."/>
            <person name="Goldberg J."/>
            <person name="Griggs A."/>
            <person name="Gujja S."/>
            <person name="Heilman E."/>
            <person name="Heiman D."/>
            <person name="Howarth C."/>
            <person name="Mehta T."/>
            <person name="Neiman D."/>
            <person name="Pearson M."/>
            <person name="Roberts A."/>
            <person name="Saif S."/>
            <person name="Shea T."/>
            <person name="Shenoy N."/>
            <person name="Sisk P."/>
            <person name="Stolte C."/>
            <person name="Sykes S."/>
            <person name="White J."/>
            <person name="Yandava C."/>
            <person name="Burger G."/>
            <person name="Gray M.W."/>
            <person name="Holland P.W.H."/>
            <person name="King N."/>
            <person name="Lang F.B.F."/>
            <person name="Roger A.J."/>
            <person name="Ruiz-Trillo I."/>
            <person name="Haas B."/>
            <person name="Nusbaum C."/>
            <person name="Birren B."/>
        </authorList>
    </citation>
    <scope>NUCLEOTIDE SEQUENCE [LARGE SCALE GENOMIC DNA]</scope>
    <source>
        <strain evidence="1 2">JP610</strain>
    </source>
</reference>
<dbReference type="Proteomes" id="UP000054560">
    <property type="component" value="Unassembled WGS sequence"/>
</dbReference>
<evidence type="ECO:0000313" key="1">
    <source>
        <dbReference type="EMBL" id="KNC72558.1"/>
    </source>
</evidence>
<gene>
    <name evidence="1" type="ORF">SARC_14884</name>
</gene>
<sequence>MKRRQYDAGGRALKKIAGTNRHLVRRSPVVCPFYRLNTIKYLHPNANISTWSLQDILAGDIRRLLVFNFMVDVQFLLREVPR</sequence>
<dbReference type="GeneID" id="25915388"/>